<evidence type="ECO:0000313" key="1">
    <source>
        <dbReference type="EMBL" id="OGK38832.1"/>
    </source>
</evidence>
<sequence>MPIERDQRQAELPSLLETFIQTGINDPTQKDRLLDEAQALRERLMRHDQKGFARFNSELTGAIRDKGLSKELGIAGGTEAFEVVQSIAFVGYKLGKRWIPPRAMGLLRVSAFQQISESQTDSSRQLTMDTSNRTVTQALRIGRAFREVAIRAEEAQVIHPSEQVVTDDDLMRRQIDEILGNEPLRTAFDRSLAFRELMSVSPDSRSEEFDNLIGSLMMRVLIMNGRQNNGEFFNEKARKVVTATEFIHMFDNRVSHSDRSGVLATAYTVGFDIGDISTTEQIADIIARQVMEYYSAIPKSDVRSQVLMDRLIDITKLGAKDRDKYDKSLMLHPRNPKIWRRFVETLDLDGEAQT</sequence>
<dbReference type="Proteomes" id="UP000179024">
    <property type="component" value="Unassembled WGS sequence"/>
</dbReference>
<dbReference type="AlphaFoldDB" id="A0A1F7I6D1"/>
<accession>A0A1F7I6D1</accession>
<reference evidence="1 2" key="1">
    <citation type="journal article" date="2016" name="Nat. Commun.">
        <title>Thousands of microbial genomes shed light on interconnected biogeochemical processes in an aquifer system.</title>
        <authorList>
            <person name="Anantharaman K."/>
            <person name="Brown C.T."/>
            <person name="Hug L.A."/>
            <person name="Sharon I."/>
            <person name="Castelle C.J."/>
            <person name="Probst A.J."/>
            <person name="Thomas B.C."/>
            <person name="Singh A."/>
            <person name="Wilkins M.J."/>
            <person name="Karaoz U."/>
            <person name="Brodie E.L."/>
            <person name="Williams K.H."/>
            <person name="Hubbard S.S."/>
            <person name="Banfield J.F."/>
        </authorList>
    </citation>
    <scope>NUCLEOTIDE SEQUENCE [LARGE SCALE GENOMIC DNA]</scope>
</reference>
<name>A0A1F7I6D1_9BACT</name>
<proteinExistence type="predicted"/>
<protein>
    <submittedName>
        <fullName evidence="1">Uncharacterized protein</fullName>
    </submittedName>
</protein>
<comment type="caution">
    <text evidence="1">The sequence shown here is derived from an EMBL/GenBank/DDBJ whole genome shotgun (WGS) entry which is preliminary data.</text>
</comment>
<dbReference type="EMBL" id="MGAE01000044">
    <property type="protein sequence ID" value="OGK38832.1"/>
    <property type="molecule type" value="Genomic_DNA"/>
</dbReference>
<evidence type="ECO:0000313" key="2">
    <source>
        <dbReference type="Proteomes" id="UP000179024"/>
    </source>
</evidence>
<gene>
    <name evidence="1" type="ORF">A3F34_00570</name>
</gene>
<organism evidence="1 2">
    <name type="scientific">Candidatus Roizmanbacteria bacterium RIFCSPHIGHO2_12_FULL_44_10</name>
    <dbReference type="NCBI Taxonomy" id="1802054"/>
    <lineage>
        <taxon>Bacteria</taxon>
        <taxon>Candidatus Roizmaniibacteriota</taxon>
    </lineage>
</organism>